<dbReference type="InterPro" id="IPR022924">
    <property type="entry name" value="Cardiolipin_synthase"/>
</dbReference>
<dbReference type="EMBL" id="JAOSHN010000001">
    <property type="protein sequence ID" value="MCU7376799.1"/>
    <property type="molecule type" value="Genomic_DNA"/>
</dbReference>
<dbReference type="PANTHER" id="PTHR21248">
    <property type="entry name" value="CARDIOLIPIN SYNTHASE"/>
    <property type="match status" value="1"/>
</dbReference>
<feature type="domain" description="PLD phosphodiesterase" evidence="14">
    <location>
        <begin position="404"/>
        <end position="431"/>
    </location>
</feature>
<proteinExistence type="inferred from homology"/>
<reference evidence="15" key="1">
    <citation type="submission" date="2022-09" db="EMBL/GenBank/DDBJ databases">
        <title>Culturomic study of gut microbiota in children with autism spectrum disorder.</title>
        <authorList>
            <person name="Efimov B.A."/>
            <person name="Chaplin A.V."/>
            <person name="Sokolova S.R."/>
            <person name="Pikina A.P."/>
            <person name="Korzhanova M."/>
            <person name="Belova V."/>
            <person name="Korostin D."/>
        </authorList>
    </citation>
    <scope>NUCLEOTIDE SEQUENCE</scope>
    <source>
        <strain evidence="15">ASD5510</strain>
    </source>
</reference>
<dbReference type="Proteomes" id="UP001065549">
    <property type="component" value="Unassembled WGS sequence"/>
</dbReference>
<protein>
    <recommendedName>
        <fullName evidence="12 13">Cardiolipin synthase</fullName>
        <shortName evidence="12">CL synthase</shortName>
        <ecNumber evidence="12 13">2.7.8.-</ecNumber>
    </recommendedName>
</protein>
<keyword evidence="7 12" id="KW-1133">Transmembrane helix</keyword>
<evidence type="ECO:0000313" key="16">
    <source>
        <dbReference type="EMBL" id="MCU7379348.1"/>
    </source>
</evidence>
<keyword evidence="11 12" id="KW-1208">Phospholipid metabolism</keyword>
<feature type="active site" evidence="12">
    <location>
        <position position="416"/>
    </location>
</feature>
<keyword evidence="5 12" id="KW-0812">Transmembrane</keyword>
<keyword evidence="2 12" id="KW-1003">Cell membrane</keyword>
<dbReference type="NCBIfam" id="TIGR04265">
    <property type="entry name" value="bac_cardiolipin"/>
    <property type="match status" value="1"/>
</dbReference>
<feature type="active site" evidence="12">
    <location>
        <position position="232"/>
    </location>
</feature>
<organism evidence="15 17">
    <name type="scientific">Hominibacterium faecale</name>
    <dbReference type="NCBI Taxonomy" id="2839743"/>
    <lineage>
        <taxon>Bacteria</taxon>
        <taxon>Bacillati</taxon>
        <taxon>Bacillota</taxon>
        <taxon>Clostridia</taxon>
        <taxon>Peptostreptococcales</taxon>
        <taxon>Anaerovoracaceae</taxon>
        <taxon>Hominibacterium</taxon>
    </lineage>
</organism>
<dbReference type="InterPro" id="IPR030874">
    <property type="entry name" value="Cardiolipin_synth_Firmi"/>
</dbReference>
<evidence type="ECO:0000256" key="8">
    <source>
        <dbReference type="ARBA" id="ARBA00023098"/>
    </source>
</evidence>
<dbReference type="InterPro" id="IPR025202">
    <property type="entry name" value="PLD-like_dom"/>
</dbReference>
<comment type="catalytic activity">
    <reaction evidence="12">
        <text>2 a 1,2-diacyl-sn-glycero-3-phospho-(1'-sn-glycerol) = a cardiolipin + glycerol</text>
        <dbReference type="Rhea" id="RHEA:31451"/>
        <dbReference type="ChEBI" id="CHEBI:17754"/>
        <dbReference type="ChEBI" id="CHEBI:62237"/>
        <dbReference type="ChEBI" id="CHEBI:64716"/>
    </reaction>
</comment>
<dbReference type="FunFam" id="3.30.870.10:FF:000014">
    <property type="entry name" value="Cardiolipin synthase"/>
    <property type="match status" value="1"/>
</dbReference>
<evidence type="ECO:0000313" key="17">
    <source>
        <dbReference type="Proteomes" id="UP001065549"/>
    </source>
</evidence>
<dbReference type="EMBL" id="JAOSHN010000005">
    <property type="protein sequence ID" value="MCU7379348.1"/>
    <property type="molecule type" value="Genomic_DNA"/>
</dbReference>
<comment type="subcellular location">
    <subcellularLocation>
        <location evidence="1 12">Cell membrane</location>
        <topology evidence="1 12">Multi-pass membrane protein</topology>
    </subcellularLocation>
</comment>
<keyword evidence="17" id="KW-1185">Reference proteome</keyword>
<dbReference type="GO" id="GO:0005886">
    <property type="term" value="C:plasma membrane"/>
    <property type="evidence" value="ECO:0007669"/>
    <property type="project" value="UniProtKB-SubCell"/>
</dbReference>
<evidence type="ECO:0000256" key="12">
    <source>
        <dbReference type="HAMAP-Rule" id="MF_01916"/>
    </source>
</evidence>
<evidence type="ECO:0000259" key="14">
    <source>
        <dbReference type="PROSITE" id="PS50035"/>
    </source>
</evidence>
<evidence type="ECO:0000256" key="2">
    <source>
        <dbReference type="ARBA" id="ARBA00022475"/>
    </source>
</evidence>
<keyword evidence="10 12" id="KW-0594">Phospholipid biosynthesis</keyword>
<dbReference type="InterPro" id="IPR027379">
    <property type="entry name" value="CLS_N"/>
</dbReference>
<dbReference type="RefSeq" id="WP_148396095.1">
    <property type="nucleotide sequence ID" value="NZ_JAOSHN010000001.1"/>
</dbReference>
<dbReference type="Gene3D" id="3.30.870.10">
    <property type="entry name" value="Endonuclease Chain A"/>
    <property type="match status" value="2"/>
</dbReference>
<accession>A0A9J6QR75</accession>
<sequence length="491" mass="56969">MFDWFGIWRELPHFAQFTSVLFIVNLMIACTIIFLERKNPSATLAWIMILFLLPIAGIIFYFLFSQHISRKRIFRLTRSEEEAIDGSLKEQMTDIKRGTYQFANPEAKRWKDMIHLNQLYGRAYYTQNNKITILTGGRHKFRTLLRDIENATTSINIMYFIIKNDPVGRRFLEALTKKAREGVEVRLLMDAMGSRQINDRLLEDFIKAGGKRAYFFPPKFKIINIRFNYRNHRKLAVIDGEVGYIGGFNIAREYLSMKKKFGFWRDTHLRVMGSCVQDINARFLLDWRFAAKEDVKLSQAYYSDVIEVGSTGVQIVSSGPDSERVEVKRAYLKMITGAQKNIYLQTPYFVPDSSILEALKMAAQSGVDVRIMIPCMPDHIFVYWATYSYVGELIRSGGRAFIYDRGFLHAKTIVADSEVASVGSANFDRRSFMLNFEANAFLYDGEEARKLEAIFENDMGDCHELTLDLYQQRSLWIRFKESLARLLSDLL</sequence>
<name>A0A9J6QR75_9FIRM</name>
<dbReference type="SUPFAM" id="SSF56024">
    <property type="entry name" value="Phospholipase D/nuclease"/>
    <property type="match status" value="2"/>
</dbReference>
<evidence type="ECO:0000256" key="5">
    <source>
        <dbReference type="ARBA" id="ARBA00022692"/>
    </source>
</evidence>
<gene>
    <name evidence="15" type="primary">cls</name>
    <name evidence="15" type="ORF">OBO34_00335</name>
    <name evidence="16" type="ORF">OBO34_13430</name>
</gene>
<feature type="active site" evidence="12">
    <location>
        <position position="409"/>
    </location>
</feature>
<comment type="function">
    <text evidence="12">Catalyzes the reversible phosphatidyl group transfer from one phosphatidylglycerol molecule to another to form cardiolipin (CL) (diphosphatidylglycerol) and glycerol.</text>
</comment>
<evidence type="ECO:0000256" key="9">
    <source>
        <dbReference type="ARBA" id="ARBA00023136"/>
    </source>
</evidence>
<feature type="active site" evidence="12">
    <location>
        <position position="234"/>
    </location>
</feature>
<evidence type="ECO:0000256" key="3">
    <source>
        <dbReference type="ARBA" id="ARBA00022516"/>
    </source>
</evidence>
<comment type="similarity">
    <text evidence="12">Belongs to the phospholipase D family. Cardiolipin synthase subfamily.</text>
</comment>
<dbReference type="Pfam" id="PF13091">
    <property type="entry name" value="PLDc_2"/>
    <property type="match status" value="2"/>
</dbReference>
<feature type="active site" evidence="12">
    <location>
        <position position="239"/>
    </location>
</feature>
<dbReference type="GO" id="GO:0008808">
    <property type="term" value="F:cardiolipin synthase activity"/>
    <property type="evidence" value="ECO:0007669"/>
    <property type="project" value="UniProtKB-UniRule"/>
</dbReference>
<evidence type="ECO:0000256" key="1">
    <source>
        <dbReference type="ARBA" id="ARBA00004651"/>
    </source>
</evidence>
<feature type="domain" description="PLD phosphodiesterase" evidence="14">
    <location>
        <begin position="227"/>
        <end position="254"/>
    </location>
</feature>
<feature type="active site" evidence="12">
    <location>
        <position position="411"/>
    </location>
</feature>
<keyword evidence="6" id="KW-0677">Repeat</keyword>
<dbReference type="HAMAP" id="MF_01916">
    <property type="entry name" value="Cardiolipin_synth_Cls"/>
    <property type="match status" value="1"/>
</dbReference>
<evidence type="ECO:0000256" key="13">
    <source>
        <dbReference type="NCBIfam" id="TIGR04265"/>
    </source>
</evidence>
<feature type="transmembrane region" description="Helical" evidence="12">
    <location>
        <begin position="42"/>
        <end position="64"/>
    </location>
</feature>
<dbReference type="SMART" id="SM00155">
    <property type="entry name" value="PLDc"/>
    <property type="match status" value="2"/>
</dbReference>
<dbReference type="PANTHER" id="PTHR21248:SF22">
    <property type="entry name" value="PHOSPHOLIPASE D"/>
    <property type="match status" value="1"/>
</dbReference>
<dbReference type="Pfam" id="PF13396">
    <property type="entry name" value="PLDc_N"/>
    <property type="match status" value="1"/>
</dbReference>
<comment type="caution">
    <text evidence="15">The sequence shown here is derived from an EMBL/GenBank/DDBJ whole genome shotgun (WGS) entry which is preliminary data.</text>
</comment>
<evidence type="ECO:0000256" key="6">
    <source>
        <dbReference type="ARBA" id="ARBA00022737"/>
    </source>
</evidence>
<feature type="transmembrane region" description="Helical" evidence="12">
    <location>
        <begin position="14"/>
        <end position="35"/>
    </location>
</feature>
<dbReference type="InterPro" id="IPR001736">
    <property type="entry name" value="PLipase_D/transphosphatidylase"/>
</dbReference>
<keyword evidence="9 12" id="KW-0472">Membrane</keyword>
<dbReference type="EC" id="2.7.8.-" evidence="12 13"/>
<keyword evidence="3 12" id="KW-0444">Lipid biosynthesis</keyword>
<evidence type="ECO:0000313" key="15">
    <source>
        <dbReference type="EMBL" id="MCU7376799.1"/>
    </source>
</evidence>
<evidence type="ECO:0000256" key="7">
    <source>
        <dbReference type="ARBA" id="ARBA00022989"/>
    </source>
</evidence>
<evidence type="ECO:0000256" key="10">
    <source>
        <dbReference type="ARBA" id="ARBA00023209"/>
    </source>
</evidence>
<evidence type="ECO:0000256" key="11">
    <source>
        <dbReference type="ARBA" id="ARBA00023264"/>
    </source>
</evidence>
<dbReference type="GO" id="GO:0032049">
    <property type="term" value="P:cardiolipin biosynthetic process"/>
    <property type="evidence" value="ECO:0007669"/>
    <property type="project" value="UniProtKB-UniRule"/>
</dbReference>
<dbReference type="AlphaFoldDB" id="A0A9J6QR75"/>
<dbReference type="CDD" id="cd09110">
    <property type="entry name" value="PLDc_CLS_1"/>
    <property type="match status" value="1"/>
</dbReference>
<dbReference type="CDD" id="cd09112">
    <property type="entry name" value="PLDc_CLS_2"/>
    <property type="match status" value="1"/>
</dbReference>
<keyword evidence="8 12" id="KW-0443">Lipid metabolism</keyword>
<keyword evidence="4 12" id="KW-0808">Transferase</keyword>
<dbReference type="PROSITE" id="PS50035">
    <property type="entry name" value="PLD"/>
    <property type="match status" value="2"/>
</dbReference>
<evidence type="ECO:0000256" key="4">
    <source>
        <dbReference type="ARBA" id="ARBA00022679"/>
    </source>
</evidence>